<protein>
    <submittedName>
        <fullName evidence="1">Uncharacterized protein</fullName>
    </submittedName>
</protein>
<accession>A0A9W7B8F8</accession>
<dbReference type="AlphaFoldDB" id="A0A9W7B8F8"/>
<keyword evidence="2" id="KW-1185">Reference proteome</keyword>
<proteinExistence type="predicted"/>
<dbReference type="OrthoDB" id="10508056at2759"/>
<name>A0A9W7B8F8_9STRA</name>
<sequence>MAAMNVDGKDAHLKLLKWSDTIKDDFVLGNAIALGRKSPGDSDLQTIIMNQASCITNLANKIDGMMNKLEALEGAVTSMDASAVALQHRKRGGGGEEGEEGERKKIKILGTDFTSKAPPASKPAIKGERKEYSKKELLKAYLFRQSKEGHVYEKNLENIRDSMQSEPSKVARTMKQVKVTINDKDDAAGTWEKLSVRNTNDDERRKICNLVVGYVDADVRRMEGQPPLEPGQKSRTTLTVVSIANRIQKAQAGKKETEAKNTSIMGKFFGGGK</sequence>
<evidence type="ECO:0000313" key="1">
    <source>
        <dbReference type="EMBL" id="GMH83971.1"/>
    </source>
</evidence>
<dbReference type="Proteomes" id="UP001165085">
    <property type="component" value="Unassembled WGS sequence"/>
</dbReference>
<dbReference type="EMBL" id="BRXY01000287">
    <property type="protein sequence ID" value="GMH83971.1"/>
    <property type="molecule type" value="Genomic_DNA"/>
</dbReference>
<reference evidence="2" key="1">
    <citation type="journal article" date="2023" name="Commun. Biol.">
        <title>Genome analysis of Parmales, the sister group of diatoms, reveals the evolutionary specialization of diatoms from phago-mixotrophs to photoautotrophs.</title>
        <authorList>
            <person name="Ban H."/>
            <person name="Sato S."/>
            <person name="Yoshikawa S."/>
            <person name="Yamada K."/>
            <person name="Nakamura Y."/>
            <person name="Ichinomiya M."/>
            <person name="Sato N."/>
            <person name="Blanc-Mathieu R."/>
            <person name="Endo H."/>
            <person name="Kuwata A."/>
            <person name="Ogata H."/>
        </authorList>
    </citation>
    <scope>NUCLEOTIDE SEQUENCE [LARGE SCALE GENOMIC DNA]</scope>
    <source>
        <strain evidence="2">NIES 3701</strain>
    </source>
</reference>
<comment type="caution">
    <text evidence="1">The sequence shown here is derived from an EMBL/GenBank/DDBJ whole genome shotgun (WGS) entry which is preliminary data.</text>
</comment>
<gene>
    <name evidence="1" type="ORF">TrST_g13126</name>
</gene>
<evidence type="ECO:0000313" key="2">
    <source>
        <dbReference type="Proteomes" id="UP001165085"/>
    </source>
</evidence>
<organism evidence="1 2">
    <name type="scientific">Triparma strigata</name>
    <dbReference type="NCBI Taxonomy" id="1606541"/>
    <lineage>
        <taxon>Eukaryota</taxon>
        <taxon>Sar</taxon>
        <taxon>Stramenopiles</taxon>
        <taxon>Ochrophyta</taxon>
        <taxon>Bolidophyceae</taxon>
        <taxon>Parmales</taxon>
        <taxon>Triparmaceae</taxon>
        <taxon>Triparma</taxon>
    </lineage>
</organism>